<feature type="region of interest" description="Disordered" evidence="1">
    <location>
        <begin position="259"/>
        <end position="288"/>
    </location>
</feature>
<accession>A0A2Z5N499</accession>
<dbReference type="RefSeq" id="WP_114179914.1">
    <property type="nucleotide sequence ID" value="NZ_CP024903.1"/>
</dbReference>
<dbReference type="Pfam" id="PF05929">
    <property type="entry name" value="Phage_GPO"/>
    <property type="match status" value="1"/>
</dbReference>
<proteinExistence type="predicted"/>
<dbReference type="Proteomes" id="UP000253104">
    <property type="component" value="Chromosome mHSR5_B"/>
</dbReference>
<protein>
    <submittedName>
        <fullName evidence="2">Phage capsid protein</fullName>
    </submittedName>
</protein>
<dbReference type="EMBL" id="CP024903">
    <property type="protein sequence ID" value="AXF23507.1"/>
    <property type="molecule type" value="Genomic_DNA"/>
</dbReference>
<organism evidence="2 3">
    <name type="scientific">Burkholderia pyrrocinia</name>
    <name type="common">Pseudomonas pyrrocinia</name>
    <dbReference type="NCBI Taxonomy" id="60550"/>
    <lineage>
        <taxon>Bacteria</taxon>
        <taxon>Pseudomonadati</taxon>
        <taxon>Pseudomonadota</taxon>
        <taxon>Betaproteobacteria</taxon>
        <taxon>Burkholderiales</taxon>
        <taxon>Burkholderiaceae</taxon>
        <taxon>Burkholderia</taxon>
        <taxon>Burkholderia cepacia complex</taxon>
    </lineage>
</organism>
<evidence type="ECO:0000256" key="1">
    <source>
        <dbReference type="SAM" id="MobiDB-lite"/>
    </source>
</evidence>
<dbReference type="OrthoDB" id="5625143at2"/>
<dbReference type="InterPro" id="IPR009228">
    <property type="entry name" value="Capsid_scaffold_GpO"/>
</dbReference>
<evidence type="ECO:0000313" key="3">
    <source>
        <dbReference type="Proteomes" id="UP000253104"/>
    </source>
</evidence>
<evidence type="ECO:0000313" key="2">
    <source>
        <dbReference type="EMBL" id="AXF23507.1"/>
    </source>
</evidence>
<name>A0A2Z5N499_BURPY</name>
<gene>
    <name evidence="2" type="ORF">CUJ89_24140</name>
</gene>
<reference evidence="2 3" key="1">
    <citation type="journal article" date="2018" name="ISME J.">
        <title>Involvement of Burkholderiaceae and sulfurous volatiles in disease-suppressive soils.</title>
        <authorList>
            <person name="Carrion V.J."/>
            <person name="Cordovez V."/>
            <person name="Tyc O."/>
            <person name="Etalo D.W."/>
            <person name="de Bruijn I."/>
            <person name="de Jager V.C."/>
            <person name="Medema M.H."/>
            <person name="Eberl L."/>
            <person name="Raaijmakers J.M."/>
        </authorList>
    </citation>
    <scope>NUCLEOTIDE SEQUENCE [LARGE SCALE GENOMIC DNA]</scope>
    <source>
        <strain evidence="3">mHSR5</strain>
    </source>
</reference>
<dbReference type="AlphaFoldDB" id="A0A2Z5N499"/>
<sequence length="288" mass="30863">MKFVRVATEGATTDGRDITRQQIEEMASTYDPAKYGARVFLEHYRGTMPDGPFRAYGDVRAVEAREVEDGKLALFAQIDPTDDLKAMVKARQKVYTSVEIAPDFAKTGKAYLFGIGVTDSPASLGTEILTFSRQHPEHFKSRKAAPENLFSIGVEVDAASLIGDEPADPAASSTSIASAVVARFAEMFGFSLKPPASAADASKGGAAKAAEFAQGDASNADLITRLSFHSASQQVVIDGLTRDIEALKADREKDREAFNTLSQKLEREPGAAMRPSATGSADWDATDC</sequence>